<evidence type="ECO:0000256" key="5">
    <source>
        <dbReference type="ARBA" id="ARBA00031841"/>
    </source>
</evidence>
<comment type="caution">
    <text evidence="7">The sequence shown here is derived from an EMBL/GenBank/DDBJ whole genome shotgun (WGS) entry which is preliminary data.</text>
</comment>
<evidence type="ECO:0000256" key="1">
    <source>
        <dbReference type="ARBA" id="ARBA00002868"/>
    </source>
</evidence>
<evidence type="ECO:0000313" key="8">
    <source>
        <dbReference type="Proteomes" id="UP000252884"/>
    </source>
</evidence>
<accession>A0A368Y6V9</accession>
<protein>
    <recommendedName>
        <fullName evidence="3">Large ribosomal RNA subunit accumulation protein YceD</fullName>
    </recommendedName>
    <alternativeName>
        <fullName evidence="5">23S rRNA accumulation protein YceD</fullName>
    </alternativeName>
</protein>
<dbReference type="OrthoDB" id="5297600at2"/>
<keyword evidence="8" id="KW-1185">Reference proteome</keyword>
<dbReference type="InterPro" id="IPR039255">
    <property type="entry name" value="YceD_bac"/>
</dbReference>
<evidence type="ECO:0000256" key="6">
    <source>
        <dbReference type="SAM" id="MobiDB-lite"/>
    </source>
</evidence>
<evidence type="ECO:0000256" key="3">
    <source>
        <dbReference type="ARBA" id="ARBA00015716"/>
    </source>
</evidence>
<keyword evidence="4" id="KW-0690">Ribosome biogenesis</keyword>
<dbReference type="EMBL" id="QPJK01000002">
    <property type="protein sequence ID" value="RCW73944.1"/>
    <property type="molecule type" value="Genomic_DNA"/>
</dbReference>
<comment type="function">
    <text evidence="1">Plays a role in synthesis, processing and/or stability of 23S rRNA.</text>
</comment>
<organism evidence="7 8">
    <name type="scientific">Pseudorhodoferax soli</name>
    <dbReference type="NCBI Taxonomy" id="545864"/>
    <lineage>
        <taxon>Bacteria</taxon>
        <taxon>Pseudomonadati</taxon>
        <taxon>Pseudomonadota</taxon>
        <taxon>Betaproteobacteria</taxon>
        <taxon>Burkholderiales</taxon>
        <taxon>Comamonadaceae</taxon>
    </lineage>
</organism>
<dbReference type="RefSeq" id="WP_114467095.1">
    <property type="nucleotide sequence ID" value="NZ_QPJK01000002.1"/>
</dbReference>
<evidence type="ECO:0000256" key="2">
    <source>
        <dbReference type="ARBA" id="ARBA00010740"/>
    </source>
</evidence>
<feature type="region of interest" description="Disordered" evidence="6">
    <location>
        <begin position="1"/>
        <end position="24"/>
    </location>
</feature>
<dbReference type="Pfam" id="PF02620">
    <property type="entry name" value="YceD"/>
    <property type="match status" value="1"/>
</dbReference>
<evidence type="ECO:0000256" key="4">
    <source>
        <dbReference type="ARBA" id="ARBA00022517"/>
    </source>
</evidence>
<dbReference type="PANTHER" id="PTHR38099:SF1">
    <property type="entry name" value="LARGE RIBOSOMAL RNA SUBUNIT ACCUMULATION PROTEIN YCED"/>
    <property type="match status" value="1"/>
</dbReference>
<dbReference type="GO" id="GO:0042254">
    <property type="term" value="P:ribosome biogenesis"/>
    <property type="evidence" value="ECO:0007669"/>
    <property type="project" value="UniProtKB-KW"/>
</dbReference>
<proteinExistence type="inferred from homology"/>
<name>A0A368Y6V9_9BURK</name>
<dbReference type="InterPro" id="IPR003772">
    <property type="entry name" value="YceD"/>
</dbReference>
<evidence type="ECO:0000313" key="7">
    <source>
        <dbReference type="EMBL" id="RCW73944.1"/>
    </source>
</evidence>
<sequence length="185" mass="20520">MTAPKQARGLDIKAFAQSDGERQQEDRLVDYPRLFQEAEGRGADHPVRWHAVGKLRQSAGVAPQIWLHLVAEADVPLTCQRCLEAVDEPLSVDRWFRFVADEAQAAREDEDADEDVLVLDPAFDLQALVEDELLMALPLVPRHDICPNAVPMEVADPGFARAEADKPNPFGVLADIKRKPGANDH</sequence>
<reference evidence="7 8" key="1">
    <citation type="submission" date="2018-07" db="EMBL/GenBank/DDBJ databases">
        <title>Genomic Encyclopedia of Type Strains, Phase IV (KMG-IV): sequencing the most valuable type-strain genomes for metagenomic binning, comparative biology and taxonomic classification.</title>
        <authorList>
            <person name="Goeker M."/>
        </authorList>
    </citation>
    <scope>NUCLEOTIDE SEQUENCE [LARGE SCALE GENOMIC DNA]</scope>
    <source>
        <strain evidence="7 8">DSM 21634</strain>
    </source>
</reference>
<dbReference type="PANTHER" id="PTHR38099">
    <property type="entry name" value="LARGE RIBOSOMAL RNA SUBUNIT ACCUMULATION PROTEIN YCED"/>
    <property type="match status" value="1"/>
</dbReference>
<comment type="similarity">
    <text evidence="2">Belongs to the DUF177 domain family.</text>
</comment>
<dbReference type="GO" id="GO:0005829">
    <property type="term" value="C:cytosol"/>
    <property type="evidence" value="ECO:0007669"/>
    <property type="project" value="TreeGrafter"/>
</dbReference>
<dbReference type="Proteomes" id="UP000252884">
    <property type="component" value="Unassembled WGS sequence"/>
</dbReference>
<gene>
    <name evidence="7" type="ORF">DES41_102261</name>
</gene>
<dbReference type="AlphaFoldDB" id="A0A368Y6V9"/>